<dbReference type="STRING" id="1742359.GCA_001439625_00291"/>
<dbReference type="Proteomes" id="UP000321555">
    <property type="component" value="Chromosome"/>
</dbReference>
<evidence type="ECO:0000259" key="2">
    <source>
        <dbReference type="Pfam" id="PF07833"/>
    </source>
</evidence>
<dbReference type="Pfam" id="PF07833">
    <property type="entry name" value="Cu_amine_oxidN1"/>
    <property type="match status" value="1"/>
</dbReference>
<protein>
    <recommendedName>
        <fullName evidence="2">Copper amine oxidase-like N-terminal domain-containing protein</fullName>
    </recommendedName>
</protein>
<organism evidence="3 4">
    <name type="scientific">Cytobacillus dafuensis</name>
    <name type="common">Bacillus dafuensis</name>
    <dbReference type="NCBI Taxonomy" id="1742359"/>
    <lineage>
        <taxon>Bacteria</taxon>
        <taxon>Bacillati</taxon>
        <taxon>Bacillota</taxon>
        <taxon>Bacilli</taxon>
        <taxon>Bacillales</taxon>
        <taxon>Bacillaceae</taxon>
        <taxon>Cytobacillus</taxon>
    </lineage>
</organism>
<feature type="transmembrane region" description="Helical" evidence="1">
    <location>
        <begin position="7"/>
        <end position="26"/>
    </location>
</feature>
<proteinExistence type="predicted"/>
<keyword evidence="1" id="KW-0472">Membrane</keyword>
<dbReference type="AlphaFoldDB" id="A0A5B8Z5H5"/>
<dbReference type="KEGG" id="bda:FSZ17_09250"/>
<dbReference type="OrthoDB" id="2431422at2"/>
<accession>A0A5B8Z5H5</accession>
<dbReference type="InterPro" id="IPR012854">
    <property type="entry name" value="Cu_amine_oxidase-like_N"/>
</dbReference>
<keyword evidence="1" id="KW-0812">Transmembrane</keyword>
<evidence type="ECO:0000313" key="3">
    <source>
        <dbReference type="EMBL" id="QED47423.1"/>
    </source>
</evidence>
<evidence type="ECO:0000313" key="4">
    <source>
        <dbReference type="Proteomes" id="UP000321555"/>
    </source>
</evidence>
<keyword evidence="1" id="KW-1133">Transmembrane helix</keyword>
<reference evidence="4" key="1">
    <citation type="submission" date="2019-08" db="EMBL/GenBank/DDBJ databases">
        <authorList>
            <person name="Zheng X."/>
        </authorList>
    </citation>
    <scope>NUCLEOTIDE SEQUENCE [LARGE SCALE GENOMIC DNA]</scope>
    <source>
        <strain evidence="4">FJAT-25496</strain>
    </source>
</reference>
<dbReference type="InterPro" id="IPR036582">
    <property type="entry name" value="Mao_N_sf"/>
</dbReference>
<gene>
    <name evidence="3" type="ORF">FSZ17_09250</name>
</gene>
<sequence length="475" mass="54922">MPMWKSIILVLIAMTTFIGGMLLWQWKAYSKQNNLNNESTERAIQEITVHSNEKELQISQKIIGLTSGKEYKVSKPDSLFHWSCKDKEGKACDSGDENPNTFKANQNQLVFEYTIPVQTNGSAFLLNEWVTNIPDLAITSSSIEIIDKARRGGTWIAGAPIKGYKEMDLIDYYYFDGIGIPSSLYWQPKPIQKKQSEMEKVFLYGSQGLENMNHFQEIKSLKGFPFVSVVFTDQYHEENGKGIMIVSPNTNEDELKQKLINYYFEKKFKDISKDQYWIIDVFTSYTINEAAKTTKGKAILEELGNKLSEEELNSFFKKASECSEMLTLKQLDHYLSELKGWKSKFFISNGERTDSIIPLYFYDFRKVIVSGKEEKGIEVVIDQEKRLFPFVQTMEALGYDVQVLSDKETIFLAKGRNSYRFFLNQNIFIYNEEDYGLLESPLLNINGNIYMNKEWIETLFKVNIEVGNEEINISL</sequence>
<dbReference type="SUPFAM" id="SSF55383">
    <property type="entry name" value="Copper amine oxidase, domain N"/>
    <property type="match status" value="1"/>
</dbReference>
<keyword evidence="4" id="KW-1185">Reference proteome</keyword>
<evidence type="ECO:0000256" key="1">
    <source>
        <dbReference type="SAM" id="Phobius"/>
    </source>
</evidence>
<feature type="domain" description="Copper amine oxidase-like N-terminal" evidence="2">
    <location>
        <begin position="379"/>
        <end position="473"/>
    </location>
</feature>
<name>A0A5B8Z5H5_CYTDA</name>
<dbReference type="EMBL" id="CP042593">
    <property type="protein sequence ID" value="QED47423.1"/>
    <property type="molecule type" value="Genomic_DNA"/>
</dbReference>